<dbReference type="InterPro" id="IPR037066">
    <property type="entry name" value="Plug_dom_sf"/>
</dbReference>
<evidence type="ECO:0000256" key="7">
    <source>
        <dbReference type="ARBA" id="ARBA00022729"/>
    </source>
</evidence>
<gene>
    <name evidence="15" type="ORF">CR103_01940</name>
</gene>
<protein>
    <submittedName>
        <fullName evidence="15">TonB-dependent receptor</fullName>
    </submittedName>
</protein>
<dbReference type="AlphaFoldDB" id="A0A2G8T6Z9"/>
<sequence>MKLPCRLPPSLIAAACTALLSALLSALPSCPAQAHTSATGDMEANSAATATEASMQTVVISTRTTRSTVAMSGAEVQKILPGTNPIKALQTLPGVSFQSADPWGNNEQNLSLFVHGFSGSQLGYTLDGVPLGDQQYGNYNGLSPQRAVISENVGAVVLSSGAGDLATPSTSNLGGTIDTFSSTPLQQRRATVEQTFGSYKASRTYGRFDTGEFGGGNTMYVSAMRLDAKAWDFEGQQGGKQLNAKFVRDTGAGVLTAYFNYNDKIEPNEDSTVHLAGETSSPYTRPFTYPDFAAALKYLSPTGATPAADGNNYRNYYSDAQRTDYLAYVKYEAHLGDATKWTNQAYHHIDDGVGVVAGPIGVAGLPGLFSVYFPNQNLKQVFGNSGYATRTTEYDIKRGGLISNVVTEAGAHKIGFGIWWEHNKASAYRRWYALDVNNPSTPYDRPANALITQYGSLIDNNVVQLHLQDEWRMRPDFALQAGFKSSLQFAEGTFPVQPAPGAIAGGSKALPVGKIITKKWFLPQFGARWDVTPRDQVFVNIQKNLRQFVTYGAGGASPWSLASQAGFDLFKSTAKPETSVTYEVGVRGNRELDLGAVSRIEGQANIYHVDFSNRILQISPNPVVSSIIGGNPILANVGSVRTTGLDVAGTVYFGKHFSFYDGVSYNRSEYADDYSNGAAVVRTAGKKVPNSPEWMNKFVASANHSGWEVQLVGDYVGKRYATFTNDLAVDPYFQMSLSIGTKFTMPAGSMLKQPRLKLTVSNLTQETGASVVLVGAASGTYNTFPIAPRQVFLTLGASF</sequence>
<evidence type="ECO:0000313" key="16">
    <source>
        <dbReference type="Proteomes" id="UP000228593"/>
    </source>
</evidence>
<evidence type="ECO:0000256" key="1">
    <source>
        <dbReference type="ARBA" id="ARBA00004571"/>
    </source>
</evidence>
<evidence type="ECO:0000256" key="9">
    <source>
        <dbReference type="ARBA" id="ARBA00023065"/>
    </source>
</evidence>
<evidence type="ECO:0000256" key="6">
    <source>
        <dbReference type="ARBA" id="ARBA00022692"/>
    </source>
</evidence>
<proteinExistence type="inferred from homology"/>
<evidence type="ECO:0000313" key="15">
    <source>
        <dbReference type="EMBL" id="PIL41468.1"/>
    </source>
</evidence>
<dbReference type="PANTHER" id="PTHR32552">
    <property type="entry name" value="FERRICHROME IRON RECEPTOR-RELATED"/>
    <property type="match status" value="1"/>
</dbReference>
<feature type="signal peptide" evidence="13">
    <location>
        <begin position="1"/>
        <end position="34"/>
    </location>
</feature>
<name>A0A2G8T6Z9_9BURK</name>
<keyword evidence="11 15" id="KW-0675">Receptor</keyword>
<keyword evidence="5" id="KW-0410">Iron transport</keyword>
<dbReference type="PANTHER" id="PTHR32552:SF89">
    <property type="entry name" value="CATECHOLATE SIDEROPHORE RECEPTOR FIU"/>
    <property type="match status" value="1"/>
</dbReference>
<keyword evidence="12" id="KW-0998">Cell outer membrane</keyword>
<keyword evidence="3" id="KW-0813">Transport</keyword>
<keyword evidence="4" id="KW-1134">Transmembrane beta strand</keyword>
<evidence type="ECO:0000256" key="3">
    <source>
        <dbReference type="ARBA" id="ARBA00022448"/>
    </source>
</evidence>
<dbReference type="OrthoDB" id="15609at2"/>
<evidence type="ECO:0000256" key="2">
    <source>
        <dbReference type="ARBA" id="ARBA00009810"/>
    </source>
</evidence>
<evidence type="ECO:0000256" key="5">
    <source>
        <dbReference type="ARBA" id="ARBA00022496"/>
    </source>
</evidence>
<organism evidence="15 16">
    <name type="scientific">Massilia psychrophila</name>
    <dbReference type="NCBI Taxonomy" id="1603353"/>
    <lineage>
        <taxon>Bacteria</taxon>
        <taxon>Pseudomonadati</taxon>
        <taxon>Pseudomonadota</taxon>
        <taxon>Betaproteobacteria</taxon>
        <taxon>Burkholderiales</taxon>
        <taxon>Oxalobacteraceae</taxon>
        <taxon>Telluria group</taxon>
        <taxon>Massilia</taxon>
    </lineage>
</organism>
<dbReference type="Proteomes" id="UP000228593">
    <property type="component" value="Unassembled WGS sequence"/>
</dbReference>
<dbReference type="EMBL" id="PDOB01000002">
    <property type="protein sequence ID" value="PIL41468.1"/>
    <property type="molecule type" value="Genomic_DNA"/>
</dbReference>
<keyword evidence="7 13" id="KW-0732">Signal</keyword>
<evidence type="ECO:0000256" key="4">
    <source>
        <dbReference type="ARBA" id="ARBA00022452"/>
    </source>
</evidence>
<keyword evidence="10" id="KW-0472">Membrane</keyword>
<dbReference type="GO" id="GO:0015344">
    <property type="term" value="F:siderophore uptake transmembrane transporter activity"/>
    <property type="evidence" value="ECO:0007669"/>
    <property type="project" value="TreeGrafter"/>
</dbReference>
<dbReference type="InterPro" id="IPR036942">
    <property type="entry name" value="Beta-barrel_TonB_sf"/>
</dbReference>
<feature type="domain" description="TonB-dependent receptor plug" evidence="14">
    <location>
        <begin position="64"/>
        <end position="160"/>
    </location>
</feature>
<dbReference type="InterPro" id="IPR039426">
    <property type="entry name" value="TonB-dep_rcpt-like"/>
</dbReference>
<evidence type="ECO:0000256" key="10">
    <source>
        <dbReference type="ARBA" id="ARBA00023136"/>
    </source>
</evidence>
<dbReference type="Pfam" id="PF07715">
    <property type="entry name" value="Plug"/>
    <property type="match status" value="1"/>
</dbReference>
<evidence type="ECO:0000256" key="11">
    <source>
        <dbReference type="ARBA" id="ARBA00023170"/>
    </source>
</evidence>
<comment type="similarity">
    <text evidence="2">Belongs to the TonB-dependent receptor family.</text>
</comment>
<dbReference type="Gene3D" id="2.170.130.10">
    <property type="entry name" value="TonB-dependent receptor, plug domain"/>
    <property type="match status" value="1"/>
</dbReference>
<accession>A0A2G8T6Z9</accession>
<keyword evidence="8" id="KW-0408">Iron</keyword>
<evidence type="ECO:0000256" key="8">
    <source>
        <dbReference type="ARBA" id="ARBA00023004"/>
    </source>
</evidence>
<keyword evidence="6" id="KW-0812">Transmembrane</keyword>
<comment type="caution">
    <text evidence="15">The sequence shown here is derived from an EMBL/GenBank/DDBJ whole genome shotgun (WGS) entry which is preliminary data.</text>
</comment>
<keyword evidence="16" id="KW-1185">Reference proteome</keyword>
<dbReference type="SUPFAM" id="SSF56935">
    <property type="entry name" value="Porins"/>
    <property type="match status" value="1"/>
</dbReference>
<dbReference type="GO" id="GO:0009279">
    <property type="term" value="C:cell outer membrane"/>
    <property type="evidence" value="ECO:0007669"/>
    <property type="project" value="UniProtKB-SubCell"/>
</dbReference>
<keyword evidence="9" id="KW-0406">Ion transport</keyword>
<dbReference type="InterPro" id="IPR012910">
    <property type="entry name" value="Plug_dom"/>
</dbReference>
<dbReference type="Gene3D" id="2.40.170.20">
    <property type="entry name" value="TonB-dependent receptor, beta-barrel domain"/>
    <property type="match status" value="1"/>
</dbReference>
<feature type="chain" id="PRO_5013701473" evidence="13">
    <location>
        <begin position="35"/>
        <end position="799"/>
    </location>
</feature>
<evidence type="ECO:0000256" key="12">
    <source>
        <dbReference type="ARBA" id="ARBA00023237"/>
    </source>
</evidence>
<evidence type="ECO:0000259" key="14">
    <source>
        <dbReference type="Pfam" id="PF07715"/>
    </source>
</evidence>
<reference evidence="15 16" key="1">
    <citation type="submission" date="2017-10" db="EMBL/GenBank/DDBJ databases">
        <title>Massilia psychrophilum sp. nov., a novel purple-pigmented bacterium isolated from Tianshan glacier, Xinjiang Municipality, China.</title>
        <authorList>
            <person name="Wang H."/>
        </authorList>
    </citation>
    <scope>NUCLEOTIDE SEQUENCE [LARGE SCALE GENOMIC DNA]</scope>
    <source>
        <strain evidence="15 16">JCM 30813</strain>
    </source>
</reference>
<comment type="subcellular location">
    <subcellularLocation>
        <location evidence="1">Cell outer membrane</location>
        <topology evidence="1">Multi-pass membrane protein</topology>
    </subcellularLocation>
</comment>
<evidence type="ECO:0000256" key="13">
    <source>
        <dbReference type="SAM" id="SignalP"/>
    </source>
</evidence>